<evidence type="ECO:0000259" key="2">
    <source>
        <dbReference type="Pfam" id="PF13625"/>
    </source>
</evidence>
<evidence type="ECO:0000256" key="1">
    <source>
        <dbReference type="SAM" id="MobiDB-lite"/>
    </source>
</evidence>
<dbReference type="GO" id="GO:0004386">
    <property type="term" value="F:helicase activity"/>
    <property type="evidence" value="ECO:0007669"/>
    <property type="project" value="UniProtKB-KW"/>
</dbReference>
<sequence>MAEGTRDLAVRLAALSDAELADFLRERRAPALPAWRDFFDAAEALTDPASLRRALATLPAADLAELTDAAREGRESGSAHTRRLMLTDAEGVPLPQVAALLAEFGGSPIDVGRPAPDADATAEGHAAERAFTSVAALGDILIQAIRTPLSRVGSGALGAADRRRLAEDLPHPDDVDPLISLAERAGLLAADTRSFMPTAAADDWLAASTPDRWTSAARAWWIAVPAPLTASARLTDPAGWPAAFPADPAWPDRGAAFRREAEAWGIVTPTGAAPSWTRLIGADPAAAARELATLMPREVDRIYLQNDLTAISPGPLAPGLDVRLRRIAVRESHAQASSYRFTAETVAGALTEGENAETILAFLAELSLTGVPQPLDYLVRTTAERHGTVRVGDDPDAPADATRTRVWSSSPEALEPIAVDQSLRPLGLVRTADGSALTSRVARDTVLWALIDARYPAIAVDADGTMLRLRRHRVAVSPPATDDGETYGPIIRLLRGADEADADAAWLDRELEAAVRERSLVEIDVELPGGVARTFVLEASGMGGGRMRGRERGTDVERTLPVSSIRSIRRL</sequence>
<reference evidence="3 4" key="1">
    <citation type="submission" date="2023-10" db="EMBL/GenBank/DDBJ databases">
        <title>Y20.</title>
        <authorList>
            <person name="Zhang G."/>
            <person name="Ding Y."/>
        </authorList>
    </citation>
    <scope>NUCLEOTIDE SEQUENCE [LARGE SCALE GENOMIC DNA]</scope>
    <source>
        <strain evidence="3 4">Y20</strain>
    </source>
</reference>
<accession>A0AAU0MFH3</accession>
<name>A0AAU0MFH3_9MICO</name>
<dbReference type="AlphaFoldDB" id="A0AAU0MFH3"/>
<dbReference type="RefSeq" id="WP_330170197.1">
    <property type="nucleotide sequence ID" value="NZ_CP137080.1"/>
</dbReference>
<keyword evidence="3" id="KW-0347">Helicase</keyword>
<evidence type="ECO:0000313" key="4">
    <source>
        <dbReference type="Proteomes" id="UP001329313"/>
    </source>
</evidence>
<organism evidence="3 4">
    <name type="scientific">Microbacterium limosum</name>
    <dbReference type="NCBI Taxonomy" id="3079935"/>
    <lineage>
        <taxon>Bacteria</taxon>
        <taxon>Bacillati</taxon>
        <taxon>Actinomycetota</taxon>
        <taxon>Actinomycetes</taxon>
        <taxon>Micrococcales</taxon>
        <taxon>Microbacteriaceae</taxon>
        <taxon>Microbacterium</taxon>
    </lineage>
</organism>
<keyword evidence="3" id="KW-0547">Nucleotide-binding</keyword>
<keyword evidence="4" id="KW-1185">Reference proteome</keyword>
<feature type="domain" description="Helicase XPB/Ssl2 N-terminal" evidence="2">
    <location>
        <begin position="303"/>
        <end position="431"/>
    </location>
</feature>
<dbReference type="InterPro" id="IPR032830">
    <property type="entry name" value="XPB/Ssl2_N"/>
</dbReference>
<dbReference type="Proteomes" id="UP001329313">
    <property type="component" value="Chromosome"/>
</dbReference>
<evidence type="ECO:0000313" key="3">
    <source>
        <dbReference type="EMBL" id="WOQ69061.1"/>
    </source>
</evidence>
<proteinExistence type="predicted"/>
<dbReference type="KEGG" id="mliy:RYJ27_10170"/>
<protein>
    <submittedName>
        <fullName evidence="3">Helicase-associated domain-containing protein</fullName>
    </submittedName>
</protein>
<keyword evidence="3" id="KW-0378">Hydrolase</keyword>
<dbReference type="Pfam" id="PF13625">
    <property type="entry name" value="Helicase_C_3"/>
    <property type="match status" value="1"/>
</dbReference>
<feature type="region of interest" description="Disordered" evidence="1">
    <location>
        <begin position="388"/>
        <end position="407"/>
    </location>
</feature>
<dbReference type="EMBL" id="CP137080">
    <property type="protein sequence ID" value="WOQ69061.1"/>
    <property type="molecule type" value="Genomic_DNA"/>
</dbReference>
<keyword evidence="3" id="KW-0067">ATP-binding</keyword>
<gene>
    <name evidence="3" type="ORF">RYJ27_10170</name>
</gene>